<feature type="domain" description="VOC" evidence="2">
    <location>
        <begin position="24"/>
        <end position="138"/>
    </location>
</feature>
<dbReference type="SUPFAM" id="SSF54593">
    <property type="entry name" value="Glyoxalase/Bleomycin resistance protein/Dihydroxybiphenyl dioxygenase"/>
    <property type="match status" value="1"/>
</dbReference>
<dbReference type="GO" id="GO:0046491">
    <property type="term" value="P:L-methylmalonyl-CoA metabolic process"/>
    <property type="evidence" value="ECO:0007669"/>
    <property type="project" value="TreeGrafter"/>
</dbReference>
<accession>A0A6L5Y870</accession>
<dbReference type="AlphaFoldDB" id="A0A6L5Y870"/>
<dbReference type="Proteomes" id="UP000473699">
    <property type="component" value="Unassembled WGS sequence"/>
</dbReference>
<dbReference type="GO" id="GO:0046872">
    <property type="term" value="F:metal ion binding"/>
    <property type="evidence" value="ECO:0007669"/>
    <property type="project" value="UniProtKB-KW"/>
</dbReference>
<dbReference type="GO" id="GO:0004493">
    <property type="term" value="F:methylmalonyl-CoA epimerase activity"/>
    <property type="evidence" value="ECO:0007669"/>
    <property type="project" value="TreeGrafter"/>
</dbReference>
<protein>
    <submittedName>
        <fullName evidence="3">Lactoylglutathione lyase</fullName>
    </submittedName>
</protein>
<keyword evidence="4" id="KW-1185">Reference proteome</keyword>
<keyword evidence="1" id="KW-0479">Metal-binding</keyword>
<dbReference type="PANTHER" id="PTHR43048:SF3">
    <property type="entry name" value="METHYLMALONYL-COA EPIMERASE, MITOCHONDRIAL"/>
    <property type="match status" value="1"/>
</dbReference>
<sequence>MIKNIEKVSFFLLFHEGGWLLMYSMAHVGIRVQDLHRSLRFYVDALGGTKDKEFKMPSGSHLVFVRFADFSVELICKPGDERVPGRNHLAISVPSMEDALRRLSGCGFAAGPVGPMGDHARNCFLSGPDGEIIELCEGSL</sequence>
<name>A0A6L5Y870_9BACT</name>
<gene>
    <name evidence="3" type="ORF">FYJ74_00255</name>
</gene>
<comment type="caution">
    <text evidence="3">The sequence shown here is derived from an EMBL/GenBank/DDBJ whole genome shotgun (WGS) entry which is preliminary data.</text>
</comment>
<reference evidence="3 4" key="1">
    <citation type="submission" date="2019-08" db="EMBL/GenBank/DDBJ databases">
        <title>In-depth cultivation of the pig gut microbiome towards novel bacterial diversity and tailored functional studies.</title>
        <authorList>
            <person name="Wylensek D."/>
            <person name="Hitch T.C.A."/>
            <person name="Clavel T."/>
        </authorList>
    </citation>
    <scope>NUCLEOTIDE SEQUENCE [LARGE SCALE GENOMIC DNA]</scope>
    <source>
        <strain evidence="3 4">SM-530-WT-4B</strain>
    </source>
</reference>
<organism evidence="3 4">
    <name type="scientific">Pyramidobacter porci</name>
    <dbReference type="NCBI Taxonomy" id="2605789"/>
    <lineage>
        <taxon>Bacteria</taxon>
        <taxon>Thermotogati</taxon>
        <taxon>Synergistota</taxon>
        <taxon>Synergistia</taxon>
        <taxon>Synergistales</taxon>
        <taxon>Dethiosulfovibrionaceae</taxon>
        <taxon>Pyramidobacter</taxon>
    </lineage>
</organism>
<dbReference type="Gene3D" id="3.10.180.10">
    <property type="entry name" value="2,3-Dihydroxybiphenyl 1,2-Dioxygenase, domain 1"/>
    <property type="match status" value="1"/>
</dbReference>
<dbReference type="InterPro" id="IPR029068">
    <property type="entry name" value="Glyas_Bleomycin-R_OHBP_Dase"/>
</dbReference>
<evidence type="ECO:0000313" key="3">
    <source>
        <dbReference type="EMBL" id="MST54489.1"/>
    </source>
</evidence>
<dbReference type="InterPro" id="IPR051785">
    <property type="entry name" value="MMCE/EMCE_epimerase"/>
</dbReference>
<keyword evidence="3" id="KW-0456">Lyase</keyword>
<proteinExistence type="predicted"/>
<dbReference type="InterPro" id="IPR004360">
    <property type="entry name" value="Glyas_Fos-R_dOase_dom"/>
</dbReference>
<evidence type="ECO:0000259" key="2">
    <source>
        <dbReference type="PROSITE" id="PS51819"/>
    </source>
</evidence>
<dbReference type="Pfam" id="PF00903">
    <property type="entry name" value="Glyoxalase"/>
    <property type="match status" value="1"/>
</dbReference>
<dbReference type="EMBL" id="VUNH01000001">
    <property type="protein sequence ID" value="MST54489.1"/>
    <property type="molecule type" value="Genomic_DNA"/>
</dbReference>
<dbReference type="InterPro" id="IPR037523">
    <property type="entry name" value="VOC_core"/>
</dbReference>
<evidence type="ECO:0000256" key="1">
    <source>
        <dbReference type="ARBA" id="ARBA00022723"/>
    </source>
</evidence>
<evidence type="ECO:0000313" key="4">
    <source>
        <dbReference type="Proteomes" id="UP000473699"/>
    </source>
</evidence>
<dbReference type="PROSITE" id="PS51819">
    <property type="entry name" value="VOC"/>
    <property type="match status" value="1"/>
</dbReference>
<dbReference type="GO" id="GO:0016829">
    <property type="term" value="F:lyase activity"/>
    <property type="evidence" value="ECO:0007669"/>
    <property type="project" value="UniProtKB-KW"/>
</dbReference>
<dbReference type="PANTHER" id="PTHR43048">
    <property type="entry name" value="METHYLMALONYL-COA EPIMERASE"/>
    <property type="match status" value="1"/>
</dbReference>